<dbReference type="STRING" id="308853.SAMN05421752_103104"/>
<name>A0A1N7E0W6_9EURY</name>
<keyword evidence="3" id="KW-1185">Reference proteome</keyword>
<feature type="region of interest" description="Disordered" evidence="1">
    <location>
        <begin position="27"/>
        <end position="50"/>
    </location>
</feature>
<evidence type="ECO:0000313" key="3">
    <source>
        <dbReference type="Proteomes" id="UP000185936"/>
    </source>
</evidence>
<dbReference type="AlphaFoldDB" id="A0A1N7E0W6"/>
<proteinExistence type="predicted"/>
<gene>
    <name evidence="2" type="ORF">SAMN05421752_103104</name>
</gene>
<feature type="compositionally biased region" description="Polar residues" evidence="1">
    <location>
        <begin position="27"/>
        <end position="41"/>
    </location>
</feature>
<accession>A0A1N7E0W6</accession>
<dbReference type="Proteomes" id="UP000185936">
    <property type="component" value="Unassembled WGS sequence"/>
</dbReference>
<reference evidence="3" key="1">
    <citation type="submission" date="2017-01" db="EMBL/GenBank/DDBJ databases">
        <authorList>
            <person name="Varghese N."/>
            <person name="Submissions S."/>
        </authorList>
    </citation>
    <scope>NUCLEOTIDE SEQUENCE [LARGE SCALE GENOMIC DNA]</scope>
    <source>
        <strain evidence="3">type strain: HArc-</strain>
    </source>
</reference>
<evidence type="ECO:0000256" key="1">
    <source>
        <dbReference type="SAM" id="MobiDB-lite"/>
    </source>
</evidence>
<organism evidence="2 3">
    <name type="scientific">Natronorubrum thiooxidans</name>
    <dbReference type="NCBI Taxonomy" id="308853"/>
    <lineage>
        <taxon>Archaea</taxon>
        <taxon>Methanobacteriati</taxon>
        <taxon>Methanobacteriota</taxon>
        <taxon>Stenosarchaea group</taxon>
        <taxon>Halobacteria</taxon>
        <taxon>Halobacteriales</taxon>
        <taxon>Natrialbaceae</taxon>
        <taxon>Natronorubrum</taxon>
    </lineage>
</organism>
<dbReference type="EMBL" id="FTNR01000003">
    <property type="protein sequence ID" value="SIR81719.1"/>
    <property type="molecule type" value="Genomic_DNA"/>
</dbReference>
<protein>
    <submittedName>
        <fullName evidence="2">Uncharacterized protein</fullName>
    </submittedName>
</protein>
<evidence type="ECO:0000313" key="2">
    <source>
        <dbReference type="EMBL" id="SIR81719.1"/>
    </source>
</evidence>
<sequence>MMLSAGQCFDNCSGSEIYRDCVCQSAGESSTGGIYTETILQSGDGHETTE</sequence>